<reference evidence="2 3" key="1">
    <citation type="submission" date="2018-05" db="EMBL/GenBank/DDBJ databases">
        <title>Coraliomargarita sinensis sp. nov., isolated from a marine solar saltern.</title>
        <authorList>
            <person name="Zhou L.Y."/>
        </authorList>
    </citation>
    <scope>NUCLEOTIDE SEQUENCE [LARGE SCALE GENOMIC DNA]</scope>
    <source>
        <strain evidence="2 3">WN38</strain>
    </source>
</reference>
<dbReference type="OrthoDB" id="7159537at2"/>
<name>A0A317ZD44_9BACT</name>
<dbReference type="PROSITE" id="PS50164">
    <property type="entry name" value="GIY_YIG"/>
    <property type="match status" value="1"/>
</dbReference>
<feature type="domain" description="GIY-YIG" evidence="1">
    <location>
        <begin position="1"/>
        <end position="76"/>
    </location>
</feature>
<dbReference type="InParanoid" id="A0A317ZD44"/>
<dbReference type="CDD" id="cd10449">
    <property type="entry name" value="GIY-YIG_SLX1_like"/>
    <property type="match status" value="1"/>
</dbReference>
<accession>A0A317ZD44</accession>
<protein>
    <submittedName>
        <fullName evidence="2">Excinuclease ABC subunit C</fullName>
    </submittedName>
</protein>
<sequence>MYYTYILFSQSDPDKSYIGCTSNLTQRLKEHNCGQSPHTSKYLPWELKFYAAFESKQKALAFEAYLKSHSGKAFAAKRLL</sequence>
<evidence type="ECO:0000313" key="2">
    <source>
        <dbReference type="EMBL" id="PXA03076.1"/>
    </source>
</evidence>
<evidence type="ECO:0000313" key="3">
    <source>
        <dbReference type="Proteomes" id="UP000247099"/>
    </source>
</evidence>
<dbReference type="AlphaFoldDB" id="A0A317ZD44"/>
<dbReference type="Proteomes" id="UP000247099">
    <property type="component" value="Unassembled WGS sequence"/>
</dbReference>
<dbReference type="EMBL" id="QHJQ01000012">
    <property type="protein sequence ID" value="PXA03076.1"/>
    <property type="molecule type" value="Genomic_DNA"/>
</dbReference>
<organism evidence="2 3">
    <name type="scientific">Coraliomargarita sinensis</name>
    <dbReference type="NCBI Taxonomy" id="2174842"/>
    <lineage>
        <taxon>Bacteria</taxon>
        <taxon>Pseudomonadati</taxon>
        <taxon>Verrucomicrobiota</taxon>
        <taxon>Opitutia</taxon>
        <taxon>Puniceicoccales</taxon>
        <taxon>Coraliomargaritaceae</taxon>
        <taxon>Coraliomargarita</taxon>
    </lineage>
</organism>
<evidence type="ECO:0000259" key="1">
    <source>
        <dbReference type="PROSITE" id="PS50164"/>
    </source>
</evidence>
<dbReference type="InterPro" id="IPR000305">
    <property type="entry name" value="GIY-YIG_endonuc"/>
</dbReference>
<dbReference type="Gene3D" id="3.40.1440.10">
    <property type="entry name" value="GIY-YIG endonuclease"/>
    <property type="match status" value="1"/>
</dbReference>
<proteinExistence type="predicted"/>
<keyword evidence="3" id="KW-1185">Reference proteome</keyword>
<dbReference type="Pfam" id="PF01541">
    <property type="entry name" value="GIY-YIG"/>
    <property type="match status" value="1"/>
</dbReference>
<dbReference type="InterPro" id="IPR035901">
    <property type="entry name" value="GIY-YIG_endonuc_sf"/>
</dbReference>
<gene>
    <name evidence="2" type="ORF">DDZ13_13480</name>
</gene>
<comment type="caution">
    <text evidence="2">The sequence shown here is derived from an EMBL/GenBank/DDBJ whole genome shotgun (WGS) entry which is preliminary data.</text>
</comment>
<dbReference type="RefSeq" id="WP_110131986.1">
    <property type="nucleotide sequence ID" value="NZ_QHJQ01000012.1"/>
</dbReference>
<dbReference type="SUPFAM" id="SSF82771">
    <property type="entry name" value="GIY-YIG endonuclease"/>
    <property type="match status" value="1"/>
</dbReference>